<dbReference type="PANTHER" id="PTHR11738">
    <property type="entry name" value="MHC CLASS I NK CELL RECEPTOR"/>
    <property type="match status" value="1"/>
</dbReference>
<organism evidence="8 9">
    <name type="scientific">Chelydra serpentina</name>
    <name type="common">Snapping turtle</name>
    <name type="synonym">Testudo serpentina</name>
    <dbReference type="NCBI Taxonomy" id="8475"/>
    <lineage>
        <taxon>Eukaryota</taxon>
        <taxon>Metazoa</taxon>
        <taxon>Chordata</taxon>
        <taxon>Craniata</taxon>
        <taxon>Vertebrata</taxon>
        <taxon>Euteleostomi</taxon>
        <taxon>Archelosauria</taxon>
        <taxon>Testudinata</taxon>
        <taxon>Testudines</taxon>
        <taxon>Cryptodira</taxon>
        <taxon>Durocryptodira</taxon>
        <taxon>Americhelydia</taxon>
        <taxon>Chelydroidea</taxon>
        <taxon>Chelydridae</taxon>
        <taxon>Chelydra</taxon>
    </lineage>
</organism>
<dbReference type="SUPFAM" id="SSF48726">
    <property type="entry name" value="Immunoglobulin"/>
    <property type="match status" value="8"/>
</dbReference>
<keyword evidence="4" id="KW-0325">Glycoprotein</keyword>
<dbReference type="GO" id="GO:0002764">
    <property type="term" value="P:immune response-regulating signaling pathway"/>
    <property type="evidence" value="ECO:0007669"/>
    <property type="project" value="TreeGrafter"/>
</dbReference>
<feature type="compositionally biased region" description="Pro residues" evidence="6">
    <location>
        <begin position="266"/>
        <end position="276"/>
    </location>
</feature>
<dbReference type="InterPro" id="IPR003598">
    <property type="entry name" value="Ig_sub2"/>
</dbReference>
<dbReference type="AlphaFoldDB" id="A0A8C3SV44"/>
<evidence type="ECO:0000313" key="9">
    <source>
        <dbReference type="Proteomes" id="UP000694403"/>
    </source>
</evidence>
<dbReference type="Gene3D" id="2.60.40.10">
    <property type="entry name" value="Immunoglobulins"/>
    <property type="match status" value="8"/>
</dbReference>
<dbReference type="Ensembl" id="ENSCSRT00000019607.1">
    <property type="protein sequence ID" value="ENSCSRP00000018746.1"/>
    <property type="gene ID" value="ENSCSRG00000013674.1"/>
</dbReference>
<evidence type="ECO:0000256" key="2">
    <source>
        <dbReference type="ARBA" id="ARBA00022737"/>
    </source>
</evidence>
<keyword evidence="9" id="KW-1185">Reference proteome</keyword>
<feature type="region of interest" description="Disordered" evidence="6">
    <location>
        <begin position="1056"/>
        <end position="1105"/>
    </location>
</feature>
<keyword evidence="2" id="KW-0677">Repeat</keyword>
<dbReference type="PANTHER" id="PTHR11738:SF186">
    <property type="entry name" value="OSTEOCLAST-ASSOCIATED IMMUNOGLOBULIN-LIKE RECEPTOR"/>
    <property type="match status" value="1"/>
</dbReference>
<name>A0A8C3SV44_CHESE</name>
<dbReference type="InterPro" id="IPR007110">
    <property type="entry name" value="Ig-like_dom"/>
</dbReference>
<accession>A0A8C3SV44</accession>
<proteinExistence type="predicted"/>
<feature type="region of interest" description="Disordered" evidence="6">
    <location>
        <begin position="584"/>
        <end position="607"/>
    </location>
</feature>
<dbReference type="SMART" id="SM00409">
    <property type="entry name" value="IG"/>
    <property type="match status" value="7"/>
</dbReference>
<reference evidence="8" key="1">
    <citation type="submission" date="2025-08" db="UniProtKB">
        <authorList>
            <consortium name="Ensembl"/>
        </authorList>
    </citation>
    <scope>IDENTIFICATION</scope>
</reference>
<dbReference type="PROSITE" id="PS50835">
    <property type="entry name" value="IG_LIKE"/>
    <property type="match status" value="2"/>
</dbReference>
<dbReference type="InterPro" id="IPR013783">
    <property type="entry name" value="Ig-like_fold"/>
</dbReference>
<dbReference type="FunFam" id="2.60.40.10:FF:000033">
    <property type="entry name" value="Killer cell immunoglobulin-like receptor"/>
    <property type="match status" value="1"/>
</dbReference>
<keyword evidence="5" id="KW-0393">Immunoglobulin domain</keyword>
<feature type="region of interest" description="Disordered" evidence="6">
    <location>
        <begin position="256"/>
        <end position="292"/>
    </location>
</feature>
<protein>
    <recommendedName>
        <fullName evidence="7">Ig-like domain-containing protein</fullName>
    </recommendedName>
</protein>
<dbReference type="FunFam" id="2.60.40.10:FF:000049">
    <property type="entry name" value="Leukocyte immunoglobulin-like receptor subfamily B member 1"/>
    <property type="match status" value="6"/>
</dbReference>
<evidence type="ECO:0000256" key="3">
    <source>
        <dbReference type="ARBA" id="ARBA00023157"/>
    </source>
</evidence>
<evidence type="ECO:0000256" key="6">
    <source>
        <dbReference type="SAM" id="MobiDB-lite"/>
    </source>
</evidence>
<sequence length="1163" mass="122902">MQPGPELRLGEPPAPKPHGQAVPTLVGDRLLERPNDGWIELGRGKAGAVSPLFNSCLSSKAGREFLKPTIWVSPSRVVALGGSVTIRCEGRYRSMEFFLRKAGHPNPQGQSVPDGTVAEFPIPRVGREDGGSYTCDYRSITDQNSWSYPSDPVELIVAGEAPGSAYPKPSISLSPSGGVSLGGAVAVRCWGQYRGVRFVLNKERRHFPLVDSDGFGALFPISNVRREDGGSYSCSYHSRSEPFAVSYPSDPVELVVRGEGPGSASPFPPHSQPHPPGGIYSNPQPDPHGPGLGGCPGLALTACLLCADPSLPRPSISLSPTWVTAPGADATIRCQGQRRDVRFFLHKAGDLNPQRHMDPAGAGAEFHIPTVGRQHGGSYSCSYRPQSEPFISSYASSYVELVVAGEGPGSTSPLPAPHPAGSSGELCTEWMLRFPIHSVSRGDAGSYSCRYSTKSNAPVWSEPSDPVELVVAGEGPGSASPLPSAHPDGPSGDLALVGSSEPGSVTDTWGGVCVSPSHSCLCVNTELPAPRPSISVRPSWVITPGGAVTIRCQCQCEARRLFLYKGGIEIRELDAAGDGGEFTIPSARRDDGGAYSCRSRSRSEPPNWSDPSDIVRIITYYPKPIIFLSPTGEVALGGAVTVQCWGWHQNMRFRLYKDGNPTALQDAEPAGDLAEFPIRNVSRRDAGSYSCSYQDKLYLFNWSHPSDPVELVVAGEGPGSVSPAPPPAGPSGAGTCARGTRGAGAPRVRGPQQPPASQLFGGGGGRGKRSGAEPRGAPYPSPEAPMGGGQPVDLFQLIQTLTGPVHGLNWGRRRRGGGVSPRFNSCLSSKAGREFLKPTISVSPSRVVALGGSVTIRCQGWHPGRTFLLHKVGHLNLQNRTVPDGTVAEFPIPSVGREAGGNYTCDYHSIAEPNRWSGLSDPVEIIVTEMSPKPALSLSPGRATALGQDVTVRCRAGRRDARFSLFKVGDRTPLGRAEPAGAGGEFLTRSVRRGDGGSYTCYYHYATDPCTWSEPSDPVELVVAGEGTGSVSEPHPGRSSSRWRFGAEGGGIPAPRGSCGAGDLSQGDAPSGCPVQGTHRGVGAQGLPSRHHPSHTNPPHTHPGRALMIDAKSRGRGRGCGNLCPRFFSSTSSALRHVVFGRPRFRLPSSVHLIATLVMESVL</sequence>
<dbReference type="InterPro" id="IPR050412">
    <property type="entry name" value="Ig-like_Receptors_ImmuneReg"/>
</dbReference>
<dbReference type="Pfam" id="PF13895">
    <property type="entry name" value="Ig_2"/>
    <property type="match status" value="4"/>
</dbReference>
<dbReference type="SMART" id="SM00408">
    <property type="entry name" value="IGc2"/>
    <property type="match status" value="6"/>
</dbReference>
<evidence type="ECO:0000256" key="4">
    <source>
        <dbReference type="ARBA" id="ARBA00023180"/>
    </source>
</evidence>
<keyword evidence="1" id="KW-0732">Signal</keyword>
<feature type="region of interest" description="Disordered" evidence="6">
    <location>
        <begin position="1"/>
        <end position="21"/>
    </location>
</feature>
<evidence type="ECO:0000313" key="8">
    <source>
        <dbReference type="Ensembl" id="ENSCSRP00000018746.1"/>
    </source>
</evidence>
<dbReference type="InterPro" id="IPR036179">
    <property type="entry name" value="Ig-like_dom_sf"/>
</dbReference>
<feature type="domain" description="Ig-like" evidence="7">
    <location>
        <begin position="532"/>
        <end position="609"/>
    </location>
</feature>
<feature type="compositionally biased region" description="Low complexity" evidence="6">
    <location>
        <begin position="733"/>
        <end position="751"/>
    </location>
</feature>
<feature type="domain" description="Ig-like" evidence="7">
    <location>
        <begin position="622"/>
        <end position="714"/>
    </location>
</feature>
<evidence type="ECO:0000259" key="7">
    <source>
        <dbReference type="PROSITE" id="PS50835"/>
    </source>
</evidence>
<evidence type="ECO:0000256" key="1">
    <source>
        <dbReference type="ARBA" id="ARBA00022729"/>
    </source>
</evidence>
<dbReference type="InterPro" id="IPR003599">
    <property type="entry name" value="Ig_sub"/>
</dbReference>
<keyword evidence="3" id="KW-1015">Disulfide bond</keyword>
<feature type="region of interest" description="Disordered" evidence="6">
    <location>
        <begin position="473"/>
        <end position="492"/>
    </location>
</feature>
<evidence type="ECO:0000256" key="5">
    <source>
        <dbReference type="ARBA" id="ARBA00023319"/>
    </source>
</evidence>
<feature type="region of interest" description="Disordered" evidence="6">
    <location>
        <begin position="714"/>
        <end position="787"/>
    </location>
</feature>
<reference evidence="8" key="2">
    <citation type="submission" date="2025-09" db="UniProtKB">
        <authorList>
            <consortium name="Ensembl"/>
        </authorList>
    </citation>
    <scope>IDENTIFICATION</scope>
</reference>
<dbReference type="Proteomes" id="UP000694403">
    <property type="component" value="Unplaced"/>
</dbReference>